<comment type="pathway">
    <text evidence="13">Steroid metabolism; cholesterol degradation.</text>
</comment>
<gene>
    <name evidence="18" type="ORF">C8E89_12768</name>
</gene>
<evidence type="ECO:0000256" key="1">
    <source>
        <dbReference type="ARBA" id="ARBA00001971"/>
    </source>
</evidence>
<dbReference type="Proteomes" id="UP000247781">
    <property type="component" value="Unassembled WGS sequence"/>
</dbReference>
<dbReference type="GO" id="GO:0020037">
    <property type="term" value="F:heme binding"/>
    <property type="evidence" value="ECO:0007669"/>
    <property type="project" value="InterPro"/>
</dbReference>
<keyword evidence="7" id="KW-0560">Oxidoreductase</keyword>
<keyword evidence="5" id="KW-0479">Metal-binding</keyword>
<comment type="caution">
    <text evidence="18">The sequence shown here is derived from an EMBL/GenBank/DDBJ whole genome shotgun (WGS) entry which is preliminary data.</text>
</comment>
<dbReference type="GO" id="GO:0006707">
    <property type="term" value="P:cholesterol catabolic process"/>
    <property type="evidence" value="ECO:0007669"/>
    <property type="project" value="TreeGrafter"/>
</dbReference>
<keyword evidence="10" id="KW-0443">Lipid metabolism</keyword>
<dbReference type="GO" id="GO:0005506">
    <property type="term" value="F:iron ion binding"/>
    <property type="evidence" value="ECO:0007669"/>
    <property type="project" value="InterPro"/>
</dbReference>
<comment type="cofactor">
    <cofactor evidence="1">
        <name>heme</name>
        <dbReference type="ChEBI" id="CHEBI:30413"/>
    </cofactor>
</comment>
<dbReference type="PANTHER" id="PTHR46696">
    <property type="entry name" value="P450, PUTATIVE (EUROFUNG)-RELATED"/>
    <property type="match status" value="1"/>
</dbReference>
<evidence type="ECO:0000256" key="17">
    <source>
        <dbReference type="ARBA" id="ARBA00083909"/>
    </source>
</evidence>
<organism evidence="18 19">
    <name type="scientific">Mycolicibacterium moriokaense</name>
    <dbReference type="NCBI Taxonomy" id="39691"/>
    <lineage>
        <taxon>Bacteria</taxon>
        <taxon>Bacillati</taxon>
        <taxon>Actinomycetota</taxon>
        <taxon>Actinomycetes</taxon>
        <taxon>Mycobacteriales</taxon>
        <taxon>Mycobacteriaceae</taxon>
        <taxon>Mycolicibacterium</taxon>
    </lineage>
</organism>
<evidence type="ECO:0000256" key="10">
    <source>
        <dbReference type="ARBA" id="ARBA00023098"/>
    </source>
</evidence>
<evidence type="ECO:0000256" key="7">
    <source>
        <dbReference type="ARBA" id="ARBA00023002"/>
    </source>
</evidence>
<dbReference type="InterPro" id="IPR036396">
    <property type="entry name" value="Cyt_P450_sf"/>
</dbReference>
<dbReference type="GO" id="GO:0036199">
    <property type="term" value="F:cholest-4-en-3-one 26-monooxygenase activity"/>
    <property type="evidence" value="ECO:0007669"/>
    <property type="project" value="TreeGrafter"/>
</dbReference>
<evidence type="ECO:0000256" key="9">
    <source>
        <dbReference type="ARBA" id="ARBA00023033"/>
    </source>
</evidence>
<protein>
    <recommendedName>
        <fullName evidence="14">Steroid C26-monooxygenase</fullName>
    </recommendedName>
    <alternativeName>
        <fullName evidence="15">Cholest-4-en-3-one C26-monooxygenase</fullName>
    </alternativeName>
    <alternativeName>
        <fullName evidence="17">Cholesterol C26-monooxygenase</fullName>
    </alternativeName>
    <alternativeName>
        <fullName evidence="16">Steroid C27-monooxygenase</fullName>
    </alternativeName>
</protein>
<evidence type="ECO:0000256" key="16">
    <source>
        <dbReference type="ARBA" id="ARBA00082981"/>
    </source>
</evidence>
<reference evidence="18 19" key="2">
    <citation type="submission" date="2018-06" db="EMBL/GenBank/DDBJ databases">
        <title>Sequencing of bacterial isolates from soil warming experiment in Harvard Forest, Massachusetts, USA.</title>
        <authorList>
            <person name="Deangelis K.PhD."/>
        </authorList>
    </citation>
    <scope>NUCLEOTIDE SEQUENCE [LARGE SCALE GENOMIC DNA]</scope>
    <source>
        <strain evidence="18 19">GAS496</strain>
    </source>
</reference>
<dbReference type="Gene3D" id="1.10.630.10">
    <property type="entry name" value="Cytochrome P450"/>
    <property type="match status" value="1"/>
</dbReference>
<evidence type="ECO:0000256" key="13">
    <source>
        <dbReference type="ARBA" id="ARBA00049645"/>
    </source>
</evidence>
<keyword evidence="6" id="KW-0442">Lipid degradation</keyword>
<keyword evidence="4" id="KW-0349">Heme</keyword>
<evidence type="ECO:0000256" key="11">
    <source>
        <dbReference type="ARBA" id="ARBA00023166"/>
    </source>
</evidence>
<evidence type="ECO:0000256" key="2">
    <source>
        <dbReference type="ARBA" id="ARBA00010617"/>
    </source>
</evidence>
<keyword evidence="9" id="KW-0503">Monooxygenase</keyword>
<dbReference type="InterPro" id="IPR001128">
    <property type="entry name" value="Cyt_P450"/>
</dbReference>
<keyword evidence="11" id="KW-1207">Sterol metabolism</keyword>
<dbReference type="RefSeq" id="WP_220032530.1">
    <property type="nucleotide sequence ID" value="NZ_QJJU01000027.1"/>
</dbReference>
<keyword evidence="12" id="KW-0753">Steroid metabolism</keyword>
<dbReference type="GO" id="GO:0008395">
    <property type="term" value="F:steroid hydroxylase activity"/>
    <property type="evidence" value="ECO:0007669"/>
    <property type="project" value="TreeGrafter"/>
</dbReference>
<name>A0A318H8V4_9MYCO</name>
<evidence type="ECO:0000256" key="5">
    <source>
        <dbReference type="ARBA" id="ARBA00022723"/>
    </source>
</evidence>
<evidence type="ECO:0000256" key="15">
    <source>
        <dbReference type="ARBA" id="ARBA00079588"/>
    </source>
</evidence>
<reference evidence="19" key="1">
    <citation type="submission" date="2018-05" db="EMBL/GenBank/DDBJ databases">
        <authorList>
            <person name="Deangelis K."/>
            <person name="Huntemann M."/>
            <person name="Clum A."/>
            <person name="Pillay M."/>
            <person name="Palaniappan K."/>
            <person name="Varghese N."/>
            <person name="Mikhailova N."/>
            <person name="Stamatis D."/>
            <person name="Reddy T."/>
            <person name="Daum C."/>
            <person name="Shapiro N."/>
            <person name="Ivanova N."/>
            <person name="Kyrpides N."/>
            <person name="Woyke T."/>
        </authorList>
    </citation>
    <scope>NUCLEOTIDE SEQUENCE [LARGE SCALE GENOMIC DNA]</scope>
    <source>
        <strain evidence="19">GAS496</strain>
    </source>
</reference>
<accession>A0A318H8V4</accession>
<comment type="similarity">
    <text evidence="2">Belongs to the cytochrome P450 family.</text>
</comment>
<dbReference type="SUPFAM" id="SSF48264">
    <property type="entry name" value="Cytochrome P450"/>
    <property type="match status" value="1"/>
</dbReference>
<keyword evidence="19" id="KW-1185">Reference proteome</keyword>
<keyword evidence="3" id="KW-0153">Cholesterol metabolism</keyword>
<evidence type="ECO:0000256" key="3">
    <source>
        <dbReference type="ARBA" id="ARBA00022548"/>
    </source>
</evidence>
<dbReference type="AlphaFoldDB" id="A0A318H8V4"/>
<dbReference type="InterPro" id="IPR002397">
    <property type="entry name" value="Cyt_P450_B"/>
</dbReference>
<proteinExistence type="inferred from homology"/>
<evidence type="ECO:0000256" key="6">
    <source>
        <dbReference type="ARBA" id="ARBA00022963"/>
    </source>
</evidence>
<evidence type="ECO:0000256" key="14">
    <source>
        <dbReference type="ARBA" id="ARBA00070775"/>
    </source>
</evidence>
<evidence type="ECO:0000256" key="4">
    <source>
        <dbReference type="ARBA" id="ARBA00022617"/>
    </source>
</evidence>
<keyword evidence="8" id="KW-0408">Iron</keyword>
<dbReference type="Pfam" id="PF00067">
    <property type="entry name" value="p450"/>
    <property type="match status" value="1"/>
</dbReference>
<evidence type="ECO:0000313" key="18">
    <source>
        <dbReference type="EMBL" id="PXX01674.1"/>
    </source>
</evidence>
<evidence type="ECO:0000313" key="19">
    <source>
        <dbReference type="Proteomes" id="UP000247781"/>
    </source>
</evidence>
<evidence type="ECO:0000256" key="8">
    <source>
        <dbReference type="ARBA" id="ARBA00023004"/>
    </source>
</evidence>
<dbReference type="PRINTS" id="PR00359">
    <property type="entry name" value="BP450"/>
</dbReference>
<dbReference type="CDD" id="cd11033">
    <property type="entry name" value="CYP142-like"/>
    <property type="match status" value="1"/>
</dbReference>
<evidence type="ECO:0000256" key="12">
    <source>
        <dbReference type="ARBA" id="ARBA00023221"/>
    </source>
</evidence>
<dbReference type="FunFam" id="1.10.630.10:FF:000018">
    <property type="entry name" value="Cytochrome P450 monooxygenase"/>
    <property type="match status" value="1"/>
</dbReference>
<sequence length="421" mass="46647">MTTFHTRLDGIDLLAGTWGRGAPHDQFTKLRSQAPVYWHPEPGGGPAGFPPGPGFWAIAKHADIRAITHDYETFSSERGGTLIKDATEDELAAMRFTILCMDPPRHSRYRKLVSRGFTARMVQKLTDEIERRAALVVDDVCERGAVDFVARIAAQVPVQMICEMMGLNKELWPRFIELSDAVMGSPDDPDYVGGADGPIAASAELYMLCAETAADRRVNPRDDLMTALVNAEVDGERLTDLELNLFYVTLVVAGNETTRNIISHAMLALIDNPSEAQRFRDDPGLWTTGVEEMLRWGHPIHNLRRTATRDTTLRGVPIRAGDKLVLCYASGNRDEDVFVEPNRFDVGRTPNDHLTFGGGGVHYCLGANLARAEARAMMQQLVERLPDVQLAGPVDRLHSDFVHGVKHMPVTFTPAAPRRLD</sequence>
<dbReference type="EMBL" id="QJJU01000027">
    <property type="protein sequence ID" value="PXX01674.1"/>
    <property type="molecule type" value="Genomic_DNA"/>
</dbReference>
<dbReference type="PANTHER" id="PTHR46696:SF4">
    <property type="entry name" value="BIOTIN BIOSYNTHESIS CYTOCHROME P450"/>
    <property type="match status" value="1"/>
</dbReference>